<gene>
    <name evidence="15" type="ORF">SAMN04488508_107354</name>
</gene>
<keyword evidence="16" id="KW-1185">Reference proteome</keyword>
<dbReference type="PANTHER" id="PTHR30069">
    <property type="entry name" value="TONB-DEPENDENT OUTER MEMBRANE RECEPTOR"/>
    <property type="match status" value="1"/>
</dbReference>
<dbReference type="SUPFAM" id="SSF56935">
    <property type="entry name" value="Porins"/>
    <property type="match status" value="1"/>
</dbReference>
<dbReference type="PANTHER" id="PTHR30069:SF29">
    <property type="entry name" value="HEMOGLOBIN AND HEMOGLOBIN-HAPTOGLOBIN-BINDING PROTEIN 1-RELATED"/>
    <property type="match status" value="1"/>
</dbReference>
<dbReference type="InterPro" id="IPR037066">
    <property type="entry name" value="Plug_dom_sf"/>
</dbReference>
<evidence type="ECO:0000256" key="3">
    <source>
        <dbReference type="ARBA" id="ARBA00022452"/>
    </source>
</evidence>
<dbReference type="GO" id="GO:0015344">
    <property type="term" value="F:siderophore uptake transmembrane transporter activity"/>
    <property type="evidence" value="ECO:0007669"/>
    <property type="project" value="TreeGrafter"/>
</dbReference>
<dbReference type="GO" id="GO:0044718">
    <property type="term" value="P:siderophore transmembrane transport"/>
    <property type="evidence" value="ECO:0007669"/>
    <property type="project" value="TreeGrafter"/>
</dbReference>
<evidence type="ECO:0000256" key="6">
    <source>
        <dbReference type="ARBA" id="ARBA00023077"/>
    </source>
</evidence>
<organism evidence="15 16">
    <name type="scientific">Aquimarina spongiae</name>
    <dbReference type="NCBI Taxonomy" id="570521"/>
    <lineage>
        <taxon>Bacteria</taxon>
        <taxon>Pseudomonadati</taxon>
        <taxon>Bacteroidota</taxon>
        <taxon>Flavobacteriia</taxon>
        <taxon>Flavobacteriales</taxon>
        <taxon>Flavobacteriaceae</taxon>
        <taxon>Aquimarina</taxon>
    </lineage>
</organism>
<evidence type="ECO:0000256" key="9">
    <source>
        <dbReference type="ARBA" id="ARBA00023237"/>
    </source>
</evidence>
<dbReference type="Gene3D" id="2.40.170.20">
    <property type="entry name" value="TonB-dependent receptor, beta-barrel domain"/>
    <property type="match status" value="1"/>
</dbReference>
<evidence type="ECO:0000256" key="12">
    <source>
        <dbReference type="SAM" id="SignalP"/>
    </source>
</evidence>
<dbReference type="Gene3D" id="2.170.130.10">
    <property type="entry name" value="TonB-dependent receptor, plug domain"/>
    <property type="match status" value="1"/>
</dbReference>
<keyword evidence="2 10" id="KW-0813">Transport</keyword>
<protein>
    <submittedName>
        <fullName evidence="15">TonB-dependent Receptor Plug Domain</fullName>
    </submittedName>
</protein>
<feature type="domain" description="TonB-dependent receptor-like beta-barrel" evidence="13">
    <location>
        <begin position="399"/>
        <end position="903"/>
    </location>
</feature>
<evidence type="ECO:0000256" key="4">
    <source>
        <dbReference type="ARBA" id="ARBA00022692"/>
    </source>
</evidence>
<evidence type="ECO:0000256" key="10">
    <source>
        <dbReference type="PROSITE-ProRule" id="PRU01360"/>
    </source>
</evidence>
<dbReference type="EMBL" id="FQYP01000007">
    <property type="protein sequence ID" value="SHJ33640.1"/>
    <property type="molecule type" value="Genomic_DNA"/>
</dbReference>
<dbReference type="AlphaFoldDB" id="A0A1M6IGT3"/>
<comment type="subcellular location">
    <subcellularLocation>
        <location evidence="1 10">Cell outer membrane</location>
        <topology evidence="1 10">Multi-pass membrane protein</topology>
    </subcellularLocation>
</comment>
<evidence type="ECO:0000256" key="2">
    <source>
        <dbReference type="ARBA" id="ARBA00022448"/>
    </source>
</evidence>
<evidence type="ECO:0000256" key="5">
    <source>
        <dbReference type="ARBA" id="ARBA00022729"/>
    </source>
</evidence>
<dbReference type="SUPFAM" id="SSF49464">
    <property type="entry name" value="Carboxypeptidase regulatory domain-like"/>
    <property type="match status" value="1"/>
</dbReference>
<feature type="signal peptide" evidence="12">
    <location>
        <begin position="1"/>
        <end position="19"/>
    </location>
</feature>
<name>A0A1M6IGT3_9FLAO</name>
<comment type="similarity">
    <text evidence="10 11">Belongs to the TonB-dependent receptor family.</text>
</comment>
<dbReference type="InterPro" id="IPR008969">
    <property type="entry name" value="CarboxyPept-like_regulatory"/>
</dbReference>
<evidence type="ECO:0000256" key="1">
    <source>
        <dbReference type="ARBA" id="ARBA00004571"/>
    </source>
</evidence>
<dbReference type="Gene3D" id="2.60.40.1120">
    <property type="entry name" value="Carboxypeptidase-like, regulatory domain"/>
    <property type="match status" value="1"/>
</dbReference>
<dbReference type="InterPro" id="IPR000531">
    <property type="entry name" value="Beta-barrel_TonB"/>
</dbReference>
<dbReference type="Pfam" id="PF07715">
    <property type="entry name" value="Plug"/>
    <property type="match status" value="1"/>
</dbReference>
<keyword evidence="3 10" id="KW-1134">Transmembrane beta strand</keyword>
<reference evidence="16" key="1">
    <citation type="submission" date="2016-11" db="EMBL/GenBank/DDBJ databases">
        <authorList>
            <person name="Varghese N."/>
            <person name="Submissions S."/>
        </authorList>
    </citation>
    <scope>NUCLEOTIDE SEQUENCE [LARGE SCALE GENOMIC DNA]</scope>
    <source>
        <strain evidence="16">DSM 22623</strain>
    </source>
</reference>
<evidence type="ECO:0000256" key="11">
    <source>
        <dbReference type="RuleBase" id="RU003357"/>
    </source>
</evidence>
<keyword evidence="5 12" id="KW-0732">Signal</keyword>
<dbReference type="OrthoDB" id="1109208at2"/>
<dbReference type="Proteomes" id="UP000184432">
    <property type="component" value="Unassembled WGS sequence"/>
</dbReference>
<evidence type="ECO:0000313" key="15">
    <source>
        <dbReference type="EMBL" id="SHJ33640.1"/>
    </source>
</evidence>
<evidence type="ECO:0000256" key="8">
    <source>
        <dbReference type="ARBA" id="ARBA00023170"/>
    </source>
</evidence>
<keyword evidence="7 10" id="KW-0472">Membrane</keyword>
<evidence type="ECO:0000256" key="7">
    <source>
        <dbReference type="ARBA" id="ARBA00023136"/>
    </source>
</evidence>
<feature type="domain" description="TonB-dependent receptor plug" evidence="14">
    <location>
        <begin position="115"/>
        <end position="223"/>
    </location>
</feature>
<dbReference type="Pfam" id="PF13715">
    <property type="entry name" value="CarbopepD_reg_2"/>
    <property type="match status" value="1"/>
</dbReference>
<dbReference type="GO" id="GO:0009279">
    <property type="term" value="C:cell outer membrane"/>
    <property type="evidence" value="ECO:0007669"/>
    <property type="project" value="UniProtKB-SubCell"/>
</dbReference>
<dbReference type="RefSeq" id="WP_073318610.1">
    <property type="nucleotide sequence ID" value="NZ_FQYP01000007.1"/>
</dbReference>
<evidence type="ECO:0000259" key="13">
    <source>
        <dbReference type="Pfam" id="PF00593"/>
    </source>
</evidence>
<keyword evidence="9 10" id="KW-0998">Cell outer membrane</keyword>
<dbReference type="InterPro" id="IPR039426">
    <property type="entry name" value="TonB-dep_rcpt-like"/>
</dbReference>
<keyword evidence="8 15" id="KW-0675">Receptor</keyword>
<proteinExistence type="inferred from homology"/>
<dbReference type="STRING" id="570521.SAMN04488508_107354"/>
<dbReference type="Pfam" id="PF00593">
    <property type="entry name" value="TonB_dep_Rec_b-barrel"/>
    <property type="match status" value="1"/>
</dbReference>
<evidence type="ECO:0000313" key="16">
    <source>
        <dbReference type="Proteomes" id="UP000184432"/>
    </source>
</evidence>
<dbReference type="InterPro" id="IPR036942">
    <property type="entry name" value="Beta-barrel_TonB_sf"/>
</dbReference>
<dbReference type="InterPro" id="IPR012910">
    <property type="entry name" value="Plug_dom"/>
</dbReference>
<feature type="chain" id="PRO_5012138552" evidence="12">
    <location>
        <begin position="20"/>
        <end position="930"/>
    </location>
</feature>
<keyword evidence="6 11" id="KW-0798">TonB box</keyword>
<keyword evidence="4 10" id="KW-0812">Transmembrane</keyword>
<dbReference type="PROSITE" id="PS52016">
    <property type="entry name" value="TONB_DEPENDENT_REC_3"/>
    <property type="match status" value="1"/>
</dbReference>
<evidence type="ECO:0000259" key="14">
    <source>
        <dbReference type="Pfam" id="PF07715"/>
    </source>
</evidence>
<accession>A0A1M6IGT3</accession>
<sequence>MRTTTLVIMLLLMSIITSAQTTIKGKVVDNNDQPIPGANVILDGASVGTVTDFDGLFSLTVEQSPPFTVTVSSVGFESSSVVVSSASSDLNITLKEGTELDEVIVSASRTPERIFESPVSVERFDVKKIKNTPSADFYDGLETLKGVDINTNSLTFKSINTRGFATFANTRFVQLVDGMDNTAPALNFVLGNLIGMTELDVNSIELLPGASSALYGANAFNGILFMTSKNPFDHQGISAYFKGGITSQEAAGDNEYYDYGVRIAHAFSDKFAAKVNFSYLRGTDWFAVSEVNVLNPNTDRSDINYDGLNVYGDEVSTNIRGVGEILTNTINPVTGQPILPPGAENLLPDTNVSRTGYLESDLNDYPAESIKFDAALHYRPFADDLELIYVGKVGRGTTIYQGANRYSIRNFFLQQHKLEIKNSNFFIRGYITDEDAGDSYDTRFTGININRFWKDDSTWFGEYAGAFVQATLAGVLPEQAHALARQTADTGRLIPGTPEFQQAFNQVISDPDLSTGSRFQDNTQLRHVDVNYNFSHLTSNFADIQVGGSFREYKLNSSGTIFTDFDGPIRYSEFGIYTQLQKKFADERAKVTGSVRYDKSELFDGNFSPRLSIGYTLGEERNHNIRASVQTGFRNPTTQDLYIGLDVGRAILVGSAQDNLDRDVRTFSGTDISGEGQGILNSDSVDIVGRAAYENSFSASSVLAGNPVRSSAAPVEPEKVTAFEVGYRGKVDRFVIDISAYYNQYKDFISTQNVIVPFYGQVGDGSLSLLALQNDDFEVYQAYTNSDVDIKSLGFTAGVNTKLPGNFELGVNYTFAEQDLDRERDPDFRTEFNTPKHKVKATFGHPNLFKNFGFNTSYRWSDDYFWEASFGDGDVPSFSVIDAQINYTIPSLKSTLKAGATNIGGDEYFTAFGTGLIGSQYYIGLTINNL</sequence>